<evidence type="ECO:0000313" key="2">
    <source>
        <dbReference type="Proteomes" id="UP000219422"/>
    </source>
</evidence>
<dbReference type="Proteomes" id="UP000219422">
    <property type="component" value="Chromosome"/>
</dbReference>
<reference evidence="1 2" key="1">
    <citation type="submission" date="2017-10" db="EMBL/GenBank/DDBJ databases">
        <title>Sphingobium yanoikuyae S72.</title>
        <authorList>
            <person name="Sanchez E."/>
            <person name="Bustos P."/>
            <person name="Mendoza P."/>
            <person name="Guo X."/>
            <person name="Mendoza A."/>
        </authorList>
    </citation>
    <scope>NUCLEOTIDE SEQUENCE [LARGE SCALE GENOMIC DNA]</scope>
    <source>
        <strain evidence="1 2">S72</strain>
    </source>
</reference>
<accession>A0A291N5F3</accession>
<dbReference type="RefSeq" id="WP_097385170.1">
    <property type="nucleotide sequence ID" value="NZ_CP023741.1"/>
</dbReference>
<organism evidence="1 2">
    <name type="scientific">Sphingobium yanoikuyae</name>
    <name type="common">Sphingomonas yanoikuyae</name>
    <dbReference type="NCBI Taxonomy" id="13690"/>
    <lineage>
        <taxon>Bacteria</taxon>
        <taxon>Pseudomonadati</taxon>
        <taxon>Pseudomonadota</taxon>
        <taxon>Alphaproteobacteria</taxon>
        <taxon>Sphingomonadales</taxon>
        <taxon>Sphingomonadaceae</taxon>
        <taxon>Sphingobium</taxon>
    </lineage>
</organism>
<proteinExistence type="predicted"/>
<sequence length="731" mass="80462">MAQEDKTNFDNEQQVQDWLETIIAEDRLSDVIIDADKVREALASSESPLFKPPFPIDYLTRLGNLKAAEHVLGELHTLEPVSKNNRSISREKGERLFVDLLYCARETSRFVLFEIKNQDGSAREAVTEIMAYEHEALNHTPFSSANDVMMVIVSRNFSTLLDHAVTGLNSWSRRRVLCLRFDDSETDPRLAVHIPTAWSAIGQKGLTADGIMTATLSFTPATDLDEEDIHAVCSTAASLMVREAERSGGSGFAMVAYNHLYPRMADSPYLILAGVVNPFSFLESAQSEGFLENSRSPISDYILEDSRTRELSACWSWLSNDGGAAVQYLEGYGSPEWALAQGWEDIRNIERWRYPGLTLDRHIMPVSVDFWGVLGDYARDAVRNVERMRNFMSSCARPGMDWRHPILGVLLLDEIASAPPLIDGQWTFSALFRLGLLLGRFGSLSAQIADAEPKQQRLLQASSFWTEVDMAGMLQEVALRYLSAEDMGEAPPTISVRRCETGEEAFASVSAFADWILRAFIGEDEKLMRSAFSTGWQAHAIFDWQFDARQDNPQVASLRDLAVARARDWLKWSVVAATGDGRDAGAAATAIAASFGDQVPLAEGKDAALAAIDMLTPAILIDKLLTDIPGIVDSWHPQLAHKLAPVASVGHDWDWLEQQIAAARKRGEKNPCISIGAGGEIAVSILPPIPGLPVVDDVTKKVLLSSNGSGAEIILVVSWEDLRAGNVLGLS</sequence>
<evidence type="ECO:0000313" key="1">
    <source>
        <dbReference type="EMBL" id="ATI82624.1"/>
    </source>
</evidence>
<protein>
    <submittedName>
        <fullName evidence="1">Uncharacterized protein</fullName>
    </submittedName>
</protein>
<gene>
    <name evidence="1" type="ORF">A6768_23220</name>
</gene>
<name>A0A291N5F3_SPHYA</name>
<dbReference type="EMBL" id="CP023741">
    <property type="protein sequence ID" value="ATI82624.1"/>
    <property type="molecule type" value="Genomic_DNA"/>
</dbReference>
<dbReference type="GeneID" id="57779772"/>
<dbReference type="AlphaFoldDB" id="A0A291N5F3"/>
<dbReference type="KEGG" id="sya:A6768_23220"/>